<accession>A0A8H4ETI2</accession>
<evidence type="ECO:0000256" key="1">
    <source>
        <dbReference type="SAM" id="MobiDB-lite"/>
    </source>
</evidence>
<name>A0A8H4ETI2_GIGMA</name>
<evidence type="ECO:0000259" key="2">
    <source>
        <dbReference type="PROSITE" id="PS50011"/>
    </source>
</evidence>
<protein>
    <submittedName>
        <fullName evidence="3">Calmodulin-dependent protein kinase</fullName>
    </submittedName>
</protein>
<keyword evidence="4" id="KW-1185">Reference proteome</keyword>
<dbReference type="GO" id="GO:0005524">
    <property type="term" value="F:ATP binding"/>
    <property type="evidence" value="ECO:0007669"/>
    <property type="project" value="InterPro"/>
</dbReference>
<dbReference type="Pfam" id="PF07714">
    <property type="entry name" value="PK_Tyr_Ser-Thr"/>
    <property type="match status" value="1"/>
</dbReference>
<dbReference type="SUPFAM" id="SSF56112">
    <property type="entry name" value="Protein kinase-like (PK-like)"/>
    <property type="match status" value="1"/>
</dbReference>
<feature type="region of interest" description="Disordered" evidence="1">
    <location>
        <begin position="232"/>
        <end position="259"/>
    </location>
</feature>
<dbReference type="GO" id="GO:0004674">
    <property type="term" value="F:protein serine/threonine kinase activity"/>
    <property type="evidence" value="ECO:0007669"/>
    <property type="project" value="TreeGrafter"/>
</dbReference>
<dbReference type="InterPro" id="IPR001245">
    <property type="entry name" value="Ser-Thr/Tyr_kinase_cat_dom"/>
</dbReference>
<dbReference type="InterPro" id="IPR011009">
    <property type="entry name" value="Kinase-like_dom_sf"/>
</dbReference>
<dbReference type="PRINTS" id="PR00109">
    <property type="entry name" value="TYRKINASE"/>
</dbReference>
<dbReference type="Gene3D" id="1.10.510.10">
    <property type="entry name" value="Transferase(Phosphotransferase) domain 1"/>
    <property type="match status" value="1"/>
</dbReference>
<dbReference type="InterPro" id="IPR051681">
    <property type="entry name" value="Ser/Thr_Kinases-Pseudokinases"/>
</dbReference>
<dbReference type="OrthoDB" id="1668230at2759"/>
<keyword evidence="3" id="KW-0418">Kinase</keyword>
<gene>
    <name evidence="3" type="ORF">F8M41_022558</name>
</gene>
<dbReference type="InterPro" id="IPR000719">
    <property type="entry name" value="Prot_kinase_dom"/>
</dbReference>
<dbReference type="PANTHER" id="PTHR44329">
    <property type="entry name" value="SERINE/THREONINE-PROTEIN KINASE TNNI3K-RELATED"/>
    <property type="match status" value="1"/>
</dbReference>
<organism evidence="3 4">
    <name type="scientific">Gigaspora margarita</name>
    <dbReference type="NCBI Taxonomy" id="4874"/>
    <lineage>
        <taxon>Eukaryota</taxon>
        <taxon>Fungi</taxon>
        <taxon>Fungi incertae sedis</taxon>
        <taxon>Mucoromycota</taxon>
        <taxon>Glomeromycotina</taxon>
        <taxon>Glomeromycetes</taxon>
        <taxon>Diversisporales</taxon>
        <taxon>Gigasporaceae</taxon>
        <taxon>Gigaspora</taxon>
    </lineage>
</organism>
<comment type="caution">
    <text evidence="3">The sequence shown here is derived from an EMBL/GenBank/DDBJ whole genome shotgun (WGS) entry which is preliminary data.</text>
</comment>
<dbReference type="AlphaFoldDB" id="A0A8H4ETI2"/>
<evidence type="ECO:0000313" key="3">
    <source>
        <dbReference type="EMBL" id="KAF0552132.1"/>
    </source>
</evidence>
<proteinExistence type="predicted"/>
<evidence type="ECO:0000313" key="4">
    <source>
        <dbReference type="Proteomes" id="UP000439903"/>
    </source>
</evidence>
<reference evidence="3 4" key="1">
    <citation type="journal article" date="2019" name="Environ. Microbiol.">
        <title>At the nexus of three kingdoms: the genome of the mycorrhizal fungus Gigaspora margarita provides insights into plant, endobacterial and fungal interactions.</title>
        <authorList>
            <person name="Venice F."/>
            <person name="Ghignone S."/>
            <person name="Salvioli di Fossalunga A."/>
            <person name="Amselem J."/>
            <person name="Novero M."/>
            <person name="Xianan X."/>
            <person name="Sedzielewska Toro K."/>
            <person name="Morin E."/>
            <person name="Lipzen A."/>
            <person name="Grigoriev I.V."/>
            <person name="Henrissat B."/>
            <person name="Martin F.M."/>
            <person name="Bonfante P."/>
        </authorList>
    </citation>
    <scope>NUCLEOTIDE SEQUENCE [LARGE SCALE GENOMIC DNA]</scope>
    <source>
        <strain evidence="3 4">BEG34</strain>
    </source>
</reference>
<dbReference type="PROSITE" id="PS50011">
    <property type="entry name" value="PROTEIN_KINASE_DOM"/>
    <property type="match status" value="1"/>
</dbReference>
<keyword evidence="3" id="KW-0808">Transferase</keyword>
<feature type="domain" description="Protein kinase" evidence="2">
    <location>
        <begin position="1"/>
        <end position="195"/>
    </location>
</feature>
<sequence length="358" mass="41116">MDPSIVKNVLVLEYADSGTLRDYLNNNATKIRWKLKILFANQLVDAVKWLHACNIIHGDLHPNNILVHQQALKLADFGISRSIAEFSESRTTSEIFGVIPYIDPQYFSINNKKTKKSDIYSVGVMLWEISSEKTPFKDDKDNATLPLRIYNGLREKPIFDTHYKYVAIYKKCWQGMQDDRPSIQEVAMKLKDIIIQDIDVQDILNDKLFDISDINNFVKYLDFYFNNQDVTNNSDEQETQDVTNNSDEQETQDVTNNSDEQETQVLLTIQMNKKLMIKLFNEGRSVSDIIINSISDGGKTNEEVFNWLSTHDDNPKYICLLGLFYSLEIGTKKGNVDVFNLFLNAASSNDIIAQYFVG</sequence>
<dbReference type="EMBL" id="WTPW01000071">
    <property type="protein sequence ID" value="KAF0552132.1"/>
    <property type="molecule type" value="Genomic_DNA"/>
</dbReference>
<dbReference type="Proteomes" id="UP000439903">
    <property type="component" value="Unassembled WGS sequence"/>
</dbReference>